<keyword evidence="5" id="KW-1185">Reference proteome</keyword>
<dbReference type="PANTHER" id="PTHR46044">
    <property type="entry name" value="NITRILASE"/>
    <property type="match status" value="1"/>
</dbReference>
<dbReference type="InterPro" id="IPR036526">
    <property type="entry name" value="C-N_Hydrolase_sf"/>
</dbReference>
<protein>
    <submittedName>
        <fullName evidence="4">Nitrilase</fullName>
        <ecNumber evidence="4">3.5.5.1</ecNumber>
    </submittedName>
</protein>
<dbReference type="PANTHER" id="PTHR46044:SF2">
    <property type="entry name" value="CN HYDROLASE DOMAIN-CONTAINING PROTEIN"/>
    <property type="match status" value="1"/>
</dbReference>
<dbReference type="CDD" id="cd07564">
    <property type="entry name" value="nitrilases_CHs"/>
    <property type="match status" value="1"/>
</dbReference>
<dbReference type="Gene3D" id="3.60.110.10">
    <property type="entry name" value="Carbon-nitrogen hydrolase"/>
    <property type="match status" value="1"/>
</dbReference>
<evidence type="ECO:0000256" key="1">
    <source>
        <dbReference type="ARBA" id="ARBA00008129"/>
    </source>
</evidence>
<feature type="domain" description="CN hydrolase" evidence="3">
    <location>
        <begin position="8"/>
        <end position="288"/>
    </location>
</feature>
<dbReference type="InterPro" id="IPR003010">
    <property type="entry name" value="C-N_Hydrolase"/>
</dbReference>
<feature type="region of interest" description="Disordered" evidence="2">
    <location>
        <begin position="337"/>
        <end position="371"/>
    </location>
</feature>
<sequence>MPIEYPRFKAAACHVAPVYLDSAASAEKAVALIGEAVRAGADLVVFPEGYMPGFPLWVALRAPIHNHDLFKRLAAQSVRLDGPEIGAVRAAARRHGVVVSLGFSESTEASVGCLWNANVLIGRDGAILNHHRKLVPTFYEKLVWANGDARGLRVTQTEIGRVGMLICGENTNPLARYALMAQGEQVHISTYPPAWPTRPPGESAAYDLKRAIEIRAGAHAFEAKVFNIVCSAVLDKTAKSILCDGDAVLAEIVERTPSGVSMVLDPTGSHVVEPRQGGEGIVYADIDVAACIEPKQFHDVVGYYNRFDIFQLNVDRTPREPVSFEAAAGPAMMEVGDPVGHQTGSFGPGLARAALEGSDQTLAPPLRRPGS</sequence>
<dbReference type="PROSITE" id="PS50263">
    <property type="entry name" value="CN_HYDROLASE"/>
    <property type="match status" value="1"/>
</dbReference>
<evidence type="ECO:0000259" key="3">
    <source>
        <dbReference type="PROSITE" id="PS50263"/>
    </source>
</evidence>
<organism evidence="4 5">
    <name type="scientific">Methylobacterium symbioticum</name>
    <dbReference type="NCBI Taxonomy" id="2584084"/>
    <lineage>
        <taxon>Bacteria</taxon>
        <taxon>Pseudomonadati</taxon>
        <taxon>Pseudomonadota</taxon>
        <taxon>Alphaproteobacteria</taxon>
        <taxon>Hyphomicrobiales</taxon>
        <taxon>Methylobacteriaceae</taxon>
        <taxon>Methylobacterium</taxon>
    </lineage>
</organism>
<dbReference type="InterPro" id="IPR044149">
    <property type="entry name" value="Nitrilases_CHs"/>
</dbReference>
<evidence type="ECO:0000313" key="4">
    <source>
        <dbReference type="EMBL" id="VUD69802.1"/>
    </source>
</evidence>
<name>A0A509E6R6_9HYPH</name>
<gene>
    <name evidence="4" type="ORF">MET9862_00361</name>
</gene>
<accession>A0A509E6R6</accession>
<evidence type="ECO:0000313" key="5">
    <source>
        <dbReference type="Proteomes" id="UP000410984"/>
    </source>
</evidence>
<reference evidence="4 5" key="1">
    <citation type="submission" date="2019-06" db="EMBL/GenBank/DDBJ databases">
        <authorList>
            <person name="Rodrigo-Torres L."/>
            <person name="Arahal R. D."/>
            <person name="Lucena T."/>
        </authorList>
    </citation>
    <scope>NUCLEOTIDE SEQUENCE [LARGE SCALE GENOMIC DNA]</scope>
    <source>
        <strain evidence="4 5">SB0023/3</strain>
    </source>
</reference>
<keyword evidence="4" id="KW-0378">Hydrolase</keyword>
<dbReference type="RefSeq" id="WP_142581400.1">
    <property type="nucleotide sequence ID" value="NZ_CABFPH010000003.1"/>
</dbReference>
<dbReference type="Proteomes" id="UP000410984">
    <property type="component" value="Unassembled WGS sequence"/>
</dbReference>
<dbReference type="AlphaFoldDB" id="A0A509E6R6"/>
<dbReference type="Pfam" id="PF00795">
    <property type="entry name" value="CN_hydrolase"/>
    <property type="match status" value="1"/>
</dbReference>
<dbReference type="GO" id="GO:0000257">
    <property type="term" value="F:nitrilase activity"/>
    <property type="evidence" value="ECO:0007669"/>
    <property type="project" value="UniProtKB-EC"/>
</dbReference>
<dbReference type="EMBL" id="CABFPH010000003">
    <property type="protein sequence ID" value="VUD69802.1"/>
    <property type="molecule type" value="Genomic_DNA"/>
</dbReference>
<dbReference type="EC" id="3.5.5.1" evidence="4"/>
<dbReference type="SUPFAM" id="SSF56317">
    <property type="entry name" value="Carbon-nitrogen hydrolase"/>
    <property type="match status" value="1"/>
</dbReference>
<evidence type="ECO:0000256" key="2">
    <source>
        <dbReference type="SAM" id="MobiDB-lite"/>
    </source>
</evidence>
<comment type="similarity">
    <text evidence="1">Belongs to the carbon-nitrogen hydrolase superfamily. Nitrilase family.</text>
</comment>
<proteinExistence type="inferred from homology"/>
<dbReference type="OrthoDB" id="9803803at2"/>